<accession>A0A7W7U438</accession>
<reference evidence="1 2" key="1">
    <citation type="submission" date="2020-08" db="EMBL/GenBank/DDBJ databases">
        <title>Genomic Encyclopedia of Type Strains, Phase III (KMG-III): the genomes of soil and plant-associated and newly described type strains.</title>
        <authorList>
            <person name="Whitman W."/>
        </authorList>
    </citation>
    <scope>NUCLEOTIDE SEQUENCE [LARGE SCALE GENOMIC DNA]</scope>
    <source>
        <strain evidence="1 2">SFB5A</strain>
    </source>
</reference>
<organism evidence="1 2">
    <name type="scientific">Streptomyces nymphaeiformis</name>
    <dbReference type="NCBI Taxonomy" id="2663842"/>
    <lineage>
        <taxon>Bacteria</taxon>
        <taxon>Bacillati</taxon>
        <taxon>Actinomycetota</taxon>
        <taxon>Actinomycetes</taxon>
        <taxon>Kitasatosporales</taxon>
        <taxon>Streptomycetaceae</taxon>
        <taxon>Streptomyces</taxon>
    </lineage>
</organism>
<proteinExistence type="predicted"/>
<sequence>MPVPYTSFDLVPAALSDGDHLPHDFLVDGRPLLHRLDETDGFDTVSPLAADLPPAVRAEHAHRLLLADGSRQVIHSCPDCEDPGCGAVTAVVAREGADVVWRDFAWQTGTAAEPVREPYPGVGPYRFHGPTYRSVLLGLLESSACRRVA</sequence>
<keyword evidence="2" id="KW-1185">Reference proteome</keyword>
<gene>
    <name evidence="1" type="ORF">GGE06_005585</name>
</gene>
<evidence type="ECO:0008006" key="3">
    <source>
        <dbReference type="Google" id="ProtNLM"/>
    </source>
</evidence>
<dbReference type="AlphaFoldDB" id="A0A7W7U438"/>
<dbReference type="RefSeq" id="WP_184932058.1">
    <property type="nucleotide sequence ID" value="NZ_JACHJY010000008.1"/>
</dbReference>
<evidence type="ECO:0000313" key="2">
    <source>
        <dbReference type="Proteomes" id="UP000582643"/>
    </source>
</evidence>
<protein>
    <recommendedName>
        <fullName evidence="3">Oxidoreductase</fullName>
    </recommendedName>
</protein>
<name>A0A7W7U438_9ACTN</name>
<comment type="caution">
    <text evidence="1">The sequence shown here is derived from an EMBL/GenBank/DDBJ whole genome shotgun (WGS) entry which is preliminary data.</text>
</comment>
<dbReference type="Proteomes" id="UP000582643">
    <property type="component" value="Unassembled WGS sequence"/>
</dbReference>
<dbReference type="EMBL" id="JACHJY010000008">
    <property type="protein sequence ID" value="MBB4984639.1"/>
    <property type="molecule type" value="Genomic_DNA"/>
</dbReference>
<evidence type="ECO:0000313" key="1">
    <source>
        <dbReference type="EMBL" id="MBB4984639.1"/>
    </source>
</evidence>